<gene>
    <name evidence="2" type="ORF">ACIGW0_31600</name>
</gene>
<dbReference type="RefSeq" id="WP_399621739.1">
    <property type="nucleotide sequence ID" value="NZ_JBITYT010000023.1"/>
</dbReference>
<accession>A0ABW8D226</accession>
<feature type="compositionally biased region" description="Polar residues" evidence="1">
    <location>
        <begin position="44"/>
        <end position="54"/>
    </location>
</feature>
<feature type="region of interest" description="Disordered" evidence="1">
    <location>
        <begin position="34"/>
        <end position="79"/>
    </location>
</feature>
<evidence type="ECO:0000313" key="2">
    <source>
        <dbReference type="EMBL" id="MFI9123887.1"/>
    </source>
</evidence>
<reference evidence="2 3" key="1">
    <citation type="submission" date="2024-10" db="EMBL/GenBank/DDBJ databases">
        <title>The Natural Products Discovery Center: Release of the First 8490 Sequenced Strains for Exploring Actinobacteria Biosynthetic Diversity.</title>
        <authorList>
            <person name="Kalkreuter E."/>
            <person name="Kautsar S.A."/>
            <person name="Yang D."/>
            <person name="Bader C.D."/>
            <person name="Teijaro C.N."/>
            <person name="Fluegel L."/>
            <person name="Davis C.M."/>
            <person name="Simpson J.R."/>
            <person name="Lauterbach L."/>
            <person name="Steele A.D."/>
            <person name="Gui C."/>
            <person name="Meng S."/>
            <person name="Li G."/>
            <person name="Viehrig K."/>
            <person name="Ye F."/>
            <person name="Su P."/>
            <person name="Kiefer A.F."/>
            <person name="Nichols A."/>
            <person name="Cepeda A.J."/>
            <person name="Yan W."/>
            <person name="Fan B."/>
            <person name="Jiang Y."/>
            <person name="Adhikari A."/>
            <person name="Zheng C.-J."/>
            <person name="Schuster L."/>
            <person name="Cowan T.M."/>
            <person name="Smanski M.J."/>
            <person name="Chevrette M.G."/>
            <person name="De Carvalho L.P.S."/>
            <person name="Shen B."/>
        </authorList>
    </citation>
    <scope>NUCLEOTIDE SEQUENCE [LARGE SCALE GENOMIC DNA]</scope>
    <source>
        <strain evidence="2 3">NPDC053346</strain>
    </source>
</reference>
<proteinExistence type="predicted"/>
<sequence>MAKLATNVHVTDADGVDHVFTPADEVPAWAESMISNPKAWSEPPSRSANRSTVPESKPPAKRATPRRKAAADGDAVSGG</sequence>
<protein>
    <submittedName>
        <fullName evidence="2">Uncharacterized protein</fullName>
    </submittedName>
</protein>
<feature type="compositionally biased region" description="Basic residues" evidence="1">
    <location>
        <begin position="59"/>
        <end position="68"/>
    </location>
</feature>
<evidence type="ECO:0000313" key="3">
    <source>
        <dbReference type="Proteomes" id="UP001614391"/>
    </source>
</evidence>
<keyword evidence="3" id="KW-1185">Reference proteome</keyword>
<evidence type="ECO:0000256" key="1">
    <source>
        <dbReference type="SAM" id="MobiDB-lite"/>
    </source>
</evidence>
<comment type="caution">
    <text evidence="2">The sequence shown here is derived from an EMBL/GenBank/DDBJ whole genome shotgun (WGS) entry which is preliminary data.</text>
</comment>
<dbReference type="Proteomes" id="UP001614391">
    <property type="component" value="Unassembled WGS sequence"/>
</dbReference>
<dbReference type="EMBL" id="JBITYT010000023">
    <property type="protein sequence ID" value="MFI9123887.1"/>
    <property type="molecule type" value="Genomic_DNA"/>
</dbReference>
<name>A0ABW8D226_STRBI</name>
<organism evidence="2 3">
    <name type="scientific">Streptomyces bikiniensis</name>
    <dbReference type="NCBI Taxonomy" id="1896"/>
    <lineage>
        <taxon>Bacteria</taxon>
        <taxon>Bacillati</taxon>
        <taxon>Actinomycetota</taxon>
        <taxon>Actinomycetes</taxon>
        <taxon>Kitasatosporales</taxon>
        <taxon>Streptomycetaceae</taxon>
        <taxon>Streptomyces</taxon>
    </lineage>
</organism>